<protein>
    <submittedName>
        <fullName evidence="1">Uncharacterized protein</fullName>
    </submittedName>
</protein>
<organism evidence="1">
    <name type="scientific">Rhizopus microsporus var. microsporus</name>
    <dbReference type="NCBI Taxonomy" id="86635"/>
    <lineage>
        <taxon>Eukaryota</taxon>
        <taxon>Fungi</taxon>
        <taxon>Fungi incertae sedis</taxon>
        <taxon>Mucoromycota</taxon>
        <taxon>Mucoromycotina</taxon>
        <taxon>Mucoromycetes</taxon>
        <taxon>Mucorales</taxon>
        <taxon>Mucorineae</taxon>
        <taxon>Rhizopodaceae</taxon>
        <taxon>Rhizopus</taxon>
    </lineage>
</organism>
<proteinExistence type="predicted"/>
<dbReference type="EMBL" id="KV921861">
    <property type="protein sequence ID" value="ORE10911.1"/>
    <property type="molecule type" value="Genomic_DNA"/>
</dbReference>
<dbReference type="VEuPathDB" id="FungiDB:BCV72DRAFT_330657"/>
<gene>
    <name evidence="1" type="ORF">BCV72DRAFT_330657</name>
</gene>
<accession>A0A1X0RG37</accession>
<reference evidence="1" key="1">
    <citation type="journal article" date="2016" name="Proc. Natl. Acad. Sci. U.S.A.">
        <title>Lipid metabolic changes in an early divergent fungus govern the establishment of a mutualistic symbiosis with endobacteria.</title>
        <authorList>
            <person name="Lastovetsky O.A."/>
            <person name="Gaspar M.L."/>
            <person name="Mondo S.J."/>
            <person name="LaButti K.M."/>
            <person name="Sandor L."/>
            <person name="Grigoriev I.V."/>
            <person name="Henry S.A."/>
            <person name="Pawlowska T.E."/>
        </authorList>
    </citation>
    <scope>NUCLEOTIDE SEQUENCE [LARGE SCALE GENOMIC DNA]</scope>
    <source>
        <strain evidence="1">ATCC 52814</strain>
    </source>
</reference>
<feature type="non-terminal residue" evidence="1">
    <location>
        <position position="1"/>
    </location>
</feature>
<dbReference type="Proteomes" id="UP000242414">
    <property type="component" value="Unassembled WGS sequence"/>
</dbReference>
<evidence type="ECO:0000313" key="1">
    <source>
        <dbReference type="EMBL" id="ORE10911.1"/>
    </source>
</evidence>
<sequence length="93" mass="11009">LKLHDFTSEEVDRYFRPCTVDPNRKDVFVSHHGNTGIRRLSSTEYYNMSGNVNRQKMEQERKKRSSVKQIETQVPSSKTACIDHYIMHITYML</sequence>
<dbReference type="AlphaFoldDB" id="A0A1X0RG37"/>
<name>A0A1X0RG37_RHIZD</name>